<dbReference type="SMART" id="SM01116">
    <property type="entry name" value="Cyanate_lyase"/>
    <property type="match status" value="1"/>
</dbReference>
<dbReference type="InterPro" id="IPR010982">
    <property type="entry name" value="Lambda_DNA-bd_dom_sf"/>
</dbReference>
<evidence type="ECO:0000256" key="2">
    <source>
        <dbReference type="ARBA" id="ARBA00023239"/>
    </source>
</evidence>
<dbReference type="Pfam" id="PF21291">
    <property type="entry name" value="CYNS_N"/>
    <property type="match status" value="1"/>
</dbReference>
<dbReference type="RefSeq" id="WP_184527149.1">
    <property type="nucleotide sequence ID" value="NZ_JACHGK010000010.1"/>
</dbReference>
<dbReference type="PIRSF" id="PIRSF001263">
    <property type="entry name" value="Cyanate_hydratas"/>
    <property type="match status" value="1"/>
</dbReference>
<feature type="active site" evidence="3">
    <location>
        <position position="91"/>
    </location>
</feature>
<dbReference type="GO" id="GO:0003677">
    <property type="term" value="F:DNA binding"/>
    <property type="evidence" value="ECO:0007669"/>
    <property type="project" value="InterPro"/>
</dbReference>
<dbReference type="Gene3D" id="1.10.260.40">
    <property type="entry name" value="lambda repressor-like DNA-binding domains"/>
    <property type="match status" value="1"/>
</dbReference>
<evidence type="ECO:0000256" key="3">
    <source>
        <dbReference type="HAMAP-Rule" id="MF_00535"/>
    </source>
</evidence>
<dbReference type="PANTHER" id="PTHR34186:SF2">
    <property type="entry name" value="CYANATE HYDRATASE"/>
    <property type="match status" value="1"/>
</dbReference>
<feature type="active site" evidence="3">
    <location>
        <position position="114"/>
    </location>
</feature>
<sequence length="147" mass="16791">MRTIQVQEMILEAKKEKGLTFSRIAETIGRSEVWTTAALMGQHTMDEKEAKEVIDLLELPEDVAKFLQTIPYRGATLSMPPSDPTIYRLYELILVYGETIKTLIHEKFGDGIMSAIDFSMDMDKQEDPKGDRVVITLNGKFLPYKKF</sequence>
<feature type="active site" evidence="3">
    <location>
        <position position="88"/>
    </location>
</feature>
<dbReference type="EC" id="4.2.1.104" evidence="3"/>
<proteinExistence type="inferred from homology"/>
<dbReference type="InterPro" id="IPR003712">
    <property type="entry name" value="Cyanate_lyase_C"/>
</dbReference>
<dbReference type="NCBIfam" id="TIGR00673">
    <property type="entry name" value="cynS"/>
    <property type="match status" value="1"/>
</dbReference>
<dbReference type="InterPro" id="IPR036581">
    <property type="entry name" value="Cyanate_lyase_C_sf"/>
</dbReference>
<dbReference type="InterPro" id="IPR048564">
    <property type="entry name" value="CYNS_N"/>
</dbReference>
<organism evidence="5 6">
    <name type="scientific">Bacillus benzoevorans</name>
    <dbReference type="NCBI Taxonomy" id="1456"/>
    <lineage>
        <taxon>Bacteria</taxon>
        <taxon>Bacillati</taxon>
        <taxon>Bacillota</taxon>
        <taxon>Bacilli</taxon>
        <taxon>Bacillales</taxon>
        <taxon>Bacillaceae</taxon>
        <taxon>Bacillus</taxon>
    </lineage>
</organism>
<dbReference type="CDD" id="cd00559">
    <property type="entry name" value="Cyanase_C"/>
    <property type="match status" value="1"/>
</dbReference>
<dbReference type="PANTHER" id="PTHR34186">
    <property type="entry name" value="CYANATE HYDRATASE"/>
    <property type="match status" value="1"/>
</dbReference>
<dbReference type="Pfam" id="PF02560">
    <property type="entry name" value="Cyanate_lyase"/>
    <property type="match status" value="1"/>
</dbReference>
<keyword evidence="2 3" id="KW-0456">Lyase</keyword>
<dbReference type="AlphaFoldDB" id="A0A7X0LW37"/>
<evidence type="ECO:0000313" key="5">
    <source>
        <dbReference type="EMBL" id="MBB6446293.1"/>
    </source>
</evidence>
<comment type="caution">
    <text evidence="5">The sequence shown here is derived from an EMBL/GenBank/DDBJ whole genome shotgun (WGS) entry which is preliminary data.</text>
</comment>
<feature type="domain" description="Cyanate lyase C-terminal" evidence="4">
    <location>
        <begin position="75"/>
        <end position="147"/>
    </location>
</feature>
<dbReference type="NCBIfam" id="NF002773">
    <property type="entry name" value="PRK02866.1"/>
    <property type="match status" value="1"/>
</dbReference>
<reference evidence="5 6" key="1">
    <citation type="submission" date="2020-08" db="EMBL/GenBank/DDBJ databases">
        <title>Genomic Encyclopedia of Type Strains, Phase IV (KMG-IV): sequencing the most valuable type-strain genomes for metagenomic binning, comparative biology and taxonomic classification.</title>
        <authorList>
            <person name="Goeker M."/>
        </authorList>
    </citation>
    <scope>NUCLEOTIDE SEQUENCE [LARGE SCALE GENOMIC DNA]</scope>
    <source>
        <strain evidence="5 6">DSM 5391</strain>
    </source>
</reference>
<keyword evidence="6" id="KW-1185">Reference proteome</keyword>
<dbReference type="PRINTS" id="PR01693">
    <property type="entry name" value="CYANASE"/>
</dbReference>
<dbReference type="InterPro" id="IPR008076">
    <property type="entry name" value="Cyanase"/>
</dbReference>
<accession>A0A7X0LW37</accession>
<evidence type="ECO:0000313" key="6">
    <source>
        <dbReference type="Proteomes" id="UP000531594"/>
    </source>
</evidence>
<evidence type="ECO:0000259" key="4">
    <source>
        <dbReference type="SMART" id="SM01116"/>
    </source>
</evidence>
<dbReference type="GO" id="GO:0008824">
    <property type="term" value="F:cyanate hydratase activity"/>
    <property type="evidence" value="ECO:0007669"/>
    <property type="project" value="UniProtKB-UniRule"/>
</dbReference>
<dbReference type="Gene3D" id="3.30.1160.10">
    <property type="entry name" value="Cyanate lyase, C-terminal domain"/>
    <property type="match status" value="1"/>
</dbReference>
<dbReference type="HAMAP" id="MF_00535">
    <property type="entry name" value="Cyanate_hydrat"/>
    <property type="match status" value="1"/>
</dbReference>
<dbReference type="Proteomes" id="UP000531594">
    <property type="component" value="Unassembled WGS sequence"/>
</dbReference>
<evidence type="ECO:0000256" key="1">
    <source>
        <dbReference type="ARBA" id="ARBA00003561"/>
    </source>
</evidence>
<comment type="function">
    <text evidence="1 3">Catalyzes the reaction of cyanate with bicarbonate to produce ammonia and carbon dioxide.</text>
</comment>
<comment type="catalytic activity">
    <reaction evidence="3">
        <text>cyanate + hydrogencarbonate + 3 H(+) = NH4(+) + 2 CO2</text>
        <dbReference type="Rhea" id="RHEA:11120"/>
        <dbReference type="ChEBI" id="CHEBI:15378"/>
        <dbReference type="ChEBI" id="CHEBI:16526"/>
        <dbReference type="ChEBI" id="CHEBI:17544"/>
        <dbReference type="ChEBI" id="CHEBI:28938"/>
        <dbReference type="ChEBI" id="CHEBI:29195"/>
        <dbReference type="EC" id="4.2.1.104"/>
    </reaction>
</comment>
<dbReference type="SUPFAM" id="SSF47413">
    <property type="entry name" value="lambda repressor-like DNA-binding domains"/>
    <property type="match status" value="1"/>
</dbReference>
<protein>
    <recommendedName>
        <fullName evidence="3">Cyanate hydratase</fullName>
        <shortName evidence="3">Cyanase</shortName>
        <ecNumber evidence="3">4.2.1.104</ecNumber>
    </recommendedName>
    <alternativeName>
        <fullName evidence="3">Cyanate hydrolase</fullName>
    </alternativeName>
    <alternativeName>
        <fullName evidence="3">Cyanate lyase</fullName>
    </alternativeName>
</protein>
<dbReference type="SUPFAM" id="SSF55234">
    <property type="entry name" value="Cyanase C-terminal domain"/>
    <property type="match status" value="1"/>
</dbReference>
<name>A0A7X0LW37_9BACI</name>
<gene>
    <name evidence="3" type="primary">cynS</name>
    <name evidence="5" type="ORF">HNR53_002950</name>
</gene>
<dbReference type="EMBL" id="JACHGK010000010">
    <property type="protein sequence ID" value="MBB6446293.1"/>
    <property type="molecule type" value="Genomic_DNA"/>
</dbReference>
<comment type="similarity">
    <text evidence="3">Belongs to the cyanase family.</text>
</comment>